<keyword evidence="4" id="KW-1185">Reference proteome</keyword>
<reference evidence="3 4" key="1">
    <citation type="submission" date="2020-08" db="EMBL/GenBank/DDBJ databases">
        <title>Plant Genome Project.</title>
        <authorList>
            <person name="Zhang R.-G."/>
        </authorList>
    </citation>
    <scope>NUCLEOTIDE SEQUENCE [LARGE SCALE GENOMIC DNA]</scope>
    <source>
        <tissue evidence="3">Rhizome</tissue>
    </source>
</reference>
<name>A0A8J5M2A0_ZINOF</name>
<comment type="caution">
    <text evidence="3">The sequence shown here is derived from an EMBL/GenBank/DDBJ whole genome shotgun (WGS) entry which is preliminary data.</text>
</comment>
<feature type="region of interest" description="Disordered" evidence="1">
    <location>
        <begin position="264"/>
        <end position="291"/>
    </location>
</feature>
<dbReference type="Gene3D" id="1.20.140.40">
    <property type="entry name" value="Invertase/pectin methylesterase inhibitor family protein"/>
    <property type="match status" value="1"/>
</dbReference>
<evidence type="ECO:0000313" key="4">
    <source>
        <dbReference type="Proteomes" id="UP000734854"/>
    </source>
</evidence>
<dbReference type="InterPro" id="IPR035513">
    <property type="entry name" value="Invertase/methylesterase_inhib"/>
</dbReference>
<dbReference type="SUPFAM" id="SSF101148">
    <property type="entry name" value="Plant invertase/pectin methylesterase inhibitor"/>
    <property type="match status" value="1"/>
</dbReference>
<feature type="domain" description="Pectinesterase inhibitor" evidence="2">
    <location>
        <begin position="139"/>
        <end position="268"/>
    </location>
</feature>
<feature type="compositionally biased region" description="Low complexity" evidence="1">
    <location>
        <begin position="268"/>
        <end position="281"/>
    </location>
</feature>
<protein>
    <recommendedName>
        <fullName evidence="2">Pectinesterase inhibitor domain-containing protein</fullName>
    </recommendedName>
</protein>
<accession>A0A8J5M2A0</accession>
<sequence>MFCIFSGFGCATTRTAVRNFNDVSVVQSPPAGHNLVGEEVHFELPALAILAAELVLQLGDALPEEALLVGHPAPPIHLRHAIEAHGHAGRLCRRRPHLRLRLRRILRPVDDQARLDAAERGELAHLLHQALLPLLEGDSSENDISDSGAASSPPFVPSASFWSTLQSTLIQIKRVASLISRIPSIFGDRRLSAAITDCLELLDLSSDELSWTLSSSTSSPVSAPGGGIGDRRFDLRSWMSTALGNQDTCKEGLSGKFHASVIDDGLDTITPSSPTPSEKSSAPQVAPAAGD</sequence>
<dbReference type="GO" id="GO:0004857">
    <property type="term" value="F:enzyme inhibitor activity"/>
    <property type="evidence" value="ECO:0007669"/>
    <property type="project" value="InterPro"/>
</dbReference>
<dbReference type="Proteomes" id="UP000734854">
    <property type="component" value="Unassembled WGS sequence"/>
</dbReference>
<proteinExistence type="predicted"/>
<dbReference type="EMBL" id="JACMSC010000002">
    <property type="protein sequence ID" value="KAG6532376.1"/>
    <property type="molecule type" value="Genomic_DNA"/>
</dbReference>
<evidence type="ECO:0000313" key="3">
    <source>
        <dbReference type="EMBL" id="KAG6532376.1"/>
    </source>
</evidence>
<evidence type="ECO:0000256" key="1">
    <source>
        <dbReference type="SAM" id="MobiDB-lite"/>
    </source>
</evidence>
<dbReference type="InterPro" id="IPR006501">
    <property type="entry name" value="Pectinesterase_inhib_dom"/>
</dbReference>
<gene>
    <name evidence="3" type="ORF">ZIOFF_006216</name>
</gene>
<dbReference type="AlphaFoldDB" id="A0A8J5M2A0"/>
<organism evidence="3 4">
    <name type="scientific">Zingiber officinale</name>
    <name type="common">Ginger</name>
    <name type="synonym">Amomum zingiber</name>
    <dbReference type="NCBI Taxonomy" id="94328"/>
    <lineage>
        <taxon>Eukaryota</taxon>
        <taxon>Viridiplantae</taxon>
        <taxon>Streptophyta</taxon>
        <taxon>Embryophyta</taxon>
        <taxon>Tracheophyta</taxon>
        <taxon>Spermatophyta</taxon>
        <taxon>Magnoliopsida</taxon>
        <taxon>Liliopsida</taxon>
        <taxon>Zingiberales</taxon>
        <taxon>Zingiberaceae</taxon>
        <taxon>Zingiber</taxon>
    </lineage>
</organism>
<dbReference type="Pfam" id="PF04043">
    <property type="entry name" value="PMEI"/>
    <property type="match status" value="1"/>
</dbReference>
<evidence type="ECO:0000259" key="2">
    <source>
        <dbReference type="SMART" id="SM00856"/>
    </source>
</evidence>
<dbReference type="SMART" id="SM00856">
    <property type="entry name" value="PMEI"/>
    <property type="match status" value="1"/>
</dbReference>
<dbReference type="CDD" id="cd15799">
    <property type="entry name" value="PMEI-like_4"/>
    <property type="match status" value="1"/>
</dbReference>